<feature type="chain" id="PRO_5041964738" description="Endonuclease domain-containing 1 protein-like" evidence="1">
    <location>
        <begin position="20"/>
        <end position="271"/>
    </location>
</feature>
<dbReference type="SMART" id="SM00892">
    <property type="entry name" value="Endonuclease_NS"/>
    <property type="match status" value="1"/>
</dbReference>
<evidence type="ECO:0000313" key="5">
    <source>
        <dbReference type="Proteomes" id="UP001221898"/>
    </source>
</evidence>
<dbReference type="InterPro" id="IPR001604">
    <property type="entry name" value="Endo_G_ENPP1-like_dom"/>
</dbReference>
<feature type="domain" description="ENPP1-3/EXOG-like endonuclease/phosphodiesterase" evidence="2">
    <location>
        <begin position="59"/>
        <end position="244"/>
    </location>
</feature>
<protein>
    <recommendedName>
        <fullName evidence="6">Endonuclease domain-containing 1 protein-like</fullName>
    </recommendedName>
</protein>
<dbReference type="GO" id="GO:0003676">
    <property type="term" value="F:nucleic acid binding"/>
    <property type="evidence" value="ECO:0007669"/>
    <property type="project" value="InterPro"/>
</dbReference>
<reference evidence="4" key="1">
    <citation type="journal article" date="2023" name="Science">
        <title>Genome structures resolve the early diversification of teleost fishes.</title>
        <authorList>
            <person name="Parey E."/>
            <person name="Louis A."/>
            <person name="Montfort J."/>
            <person name="Bouchez O."/>
            <person name="Roques C."/>
            <person name="Iampietro C."/>
            <person name="Lluch J."/>
            <person name="Castinel A."/>
            <person name="Donnadieu C."/>
            <person name="Desvignes T."/>
            <person name="Floi Bucao C."/>
            <person name="Jouanno E."/>
            <person name="Wen M."/>
            <person name="Mejri S."/>
            <person name="Dirks R."/>
            <person name="Jansen H."/>
            <person name="Henkel C."/>
            <person name="Chen W.J."/>
            <person name="Zahm M."/>
            <person name="Cabau C."/>
            <person name="Klopp C."/>
            <person name="Thompson A.W."/>
            <person name="Robinson-Rechavi M."/>
            <person name="Braasch I."/>
            <person name="Lecointre G."/>
            <person name="Bobe J."/>
            <person name="Postlethwait J.H."/>
            <person name="Berthelot C."/>
            <person name="Roest Crollius H."/>
            <person name="Guiguen Y."/>
        </authorList>
    </citation>
    <scope>NUCLEOTIDE SEQUENCE</scope>
    <source>
        <strain evidence="4">NC1722</strain>
    </source>
</reference>
<gene>
    <name evidence="4" type="ORF">AAFF_G00157260</name>
</gene>
<dbReference type="Proteomes" id="UP001221898">
    <property type="component" value="Unassembled WGS sequence"/>
</dbReference>
<comment type="caution">
    <text evidence="4">The sequence shown here is derived from an EMBL/GenBank/DDBJ whole genome shotgun (WGS) entry which is preliminary data.</text>
</comment>
<dbReference type="InterPro" id="IPR039015">
    <property type="entry name" value="ENDOD1"/>
</dbReference>
<dbReference type="AlphaFoldDB" id="A0AAD7R0J4"/>
<proteinExistence type="predicted"/>
<dbReference type="InterPro" id="IPR044925">
    <property type="entry name" value="His-Me_finger_sf"/>
</dbReference>
<feature type="signal peptide" evidence="1">
    <location>
        <begin position="1"/>
        <end position="19"/>
    </location>
</feature>
<dbReference type="EMBL" id="JAINUG010002118">
    <property type="protein sequence ID" value="KAJ8351060.1"/>
    <property type="molecule type" value="Genomic_DNA"/>
</dbReference>
<name>A0AAD7R0J4_9TELE</name>
<organism evidence="4 5">
    <name type="scientific">Aldrovandia affinis</name>
    <dbReference type="NCBI Taxonomy" id="143900"/>
    <lineage>
        <taxon>Eukaryota</taxon>
        <taxon>Metazoa</taxon>
        <taxon>Chordata</taxon>
        <taxon>Craniata</taxon>
        <taxon>Vertebrata</taxon>
        <taxon>Euteleostomi</taxon>
        <taxon>Actinopterygii</taxon>
        <taxon>Neopterygii</taxon>
        <taxon>Teleostei</taxon>
        <taxon>Notacanthiformes</taxon>
        <taxon>Halosauridae</taxon>
        <taxon>Aldrovandia</taxon>
    </lineage>
</organism>
<feature type="domain" description="DNA/RNA non-specific endonuclease/pyrophosphatase/phosphodiesterase" evidence="3">
    <location>
        <begin position="58"/>
        <end position="263"/>
    </location>
</feature>
<keyword evidence="1" id="KW-0732">Signal</keyword>
<evidence type="ECO:0000259" key="3">
    <source>
        <dbReference type="SMART" id="SM00892"/>
    </source>
</evidence>
<sequence length="271" mass="30177">MNLLYPVSLVLLLPALVVAEVISFNNCPQFFTQPHSQVSFPTIFQGPSYKQICQRYKNTYEFATLYDTTNRIPVYSAYKYFGKTPCDRKSGDWFIEPQLDIPGGAKDMSPEGQTIGQNQALNKDYVGSNYDKGHLYPIFQVLKQCTADATFTLTNSAPQVINFNRGVWKKMEKEIQGILSTNPNCKGNSYVVTGTVPGNNQISKRVNIPSYFWSAYCCLDNNNKPKMSNGYIGKNVINSKVDGPMAVAALEGKLSDNNHYATSFSVFGGKC</sequence>
<dbReference type="PANTHER" id="PTHR21472:SF30">
    <property type="entry name" value="ENDONUCLEASE DOMAIN-CONTAINING 1 PROTEIN-RELATED"/>
    <property type="match status" value="1"/>
</dbReference>
<dbReference type="InterPro" id="IPR020821">
    <property type="entry name" value="ENPP1-3/EXOG-like_nuc-like"/>
</dbReference>
<dbReference type="Pfam" id="PF01223">
    <property type="entry name" value="Endonuclease_NS"/>
    <property type="match status" value="1"/>
</dbReference>
<dbReference type="SUPFAM" id="SSF54060">
    <property type="entry name" value="His-Me finger endonucleases"/>
    <property type="match status" value="1"/>
</dbReference>
<evidence type="ECO:0000256" key="1">
    <source>
        <dbReference type="SAM" id="SignalP"/>
    </source>
</evidence>
<dbReference type="SMART" id="SM00477">
    <property type="entry name" value="NUC"/>
    <property type="match status" value="1"/>
</dbReference>
<evidence type="ECO:0000313" key="4">
    <source>
        <dbReference type="EMBL" id="KAJ8351060.1"/>
    </source>
</evidence>
<accession>A0AAD7R0J4</accession>
<dbReference type="PANTHER" id="PTHR21472">
    <property type="entry name" value="ENDONUCLEASE DOMAIN-CONTAINING 1 PROTEIN ENDOD1"/>
    <property type="match status" value="1"/>
</dbReference>
<dbReference type="GO" id="GO:0046872">
    <property type="term" value="F:metal ion binding"/>
    <property type="evidence" value="ECO:0007669"/>
    <property type="project" value="InterPro"/>
</dbReference>
<evidence type="ECO:0008006" key="6">
    <source>
        <dbReference type="Google" id="ProtNLM"/>
    </source>
</evidence>
<dbReference type="GO" id="GO:0016787">
    <property type="term" value="F:hydrolase activity"/>
    <property type="evidence" value="ECO:0007669"/>
    <property type="project" value="InterPro"/>
</dbReference>
<dbReference type="InterPro" id="IPR044929">
    <property type="entry name" value="DNA/RNA_non-sp_Endonuclease_sf"/>
</dbReference>
<evidence type="ECO:0000259" key="2">
    <source>
        <dbReference type="SMART" id="SM00477"/>
    </source>
</evidence>
<keyword evidence="5" id="KW-1185">Reference proteome</keyword>
<dbReference type="Gene3D" id="3.40.570.10">
    <property type="entry name" value="Extracellular Endonuclease, subunit A"/>
    <property type="match status" value="1"/>
</dbReference>